<dbReference type="EMBL" id="AP024256">
    <property type="protein sequence ID" value="BCP02470.1"/>
    <property type="molecule type" value="Genomic_DNA"/>
</dbReference>
<geneLocation type="plasmid" evidence="1 2">
    <name>pM018</name>
</geneLocation>
<gene>
    <name evidence="1" type="ORF">MINTM018_52390</name>
</gene>
<dbReference type="Pfam" id="PF25684">
    <property type="entry name" value="Mycobacteriophage_Gp53"/>
    <property type="match status" value="1"/>
</dbReference>
<evidence type="ECO:0000313" key="1">
    <source>
        <dbReference type="EMBL" id="BCP02470.1"/>
    </source>
</evidence>
<dbReference type="AlphaFoldDB" id="A0A7R7RQB4"/>
<protein>
    <submittedName>
        <fullName evidence="1">Uncharacterized protein</fullName>
    </submittedName>
</protein>
<accession>A0A7R7RQB4</accession>
<sequence length="185" mass="20596">MTSNDEGAGPEGPSSLRDLVKPIKKAAKIVASQWPGVIDADDVEQEIWLYLVESPGSAHKALEAIEPKAQARFLTRIGHQRASKARAAYAYFRGAYKYSVKDVKDLLASGGLSADNQDRVKVEYTDLHEAFRKLKDRNESYSNAIAKRYLLSESMGSSREQDALKNGVIALTDEMNRSNRNNRYS</sequence>
<reference evidence="1 2" key="1">
    <citation type="submission" date="2020-12" db="EMBL/GenBank/DDBJ databases">
        <title>Genome sequence of clinical Mycobacterium intracellulare strains.</title>
        <authorList>
            <person name="Tateishi Y."/>
            <person name="Matsumoto S."/>
            <person name="Fukushima Y."/>
            <person name="Nakajima C."/>
            <person name="Suzuki Y."/>
        </authorList>
    </citation>
    <scope>NUCLEOTIDE SEQUENCE [LARGE SCALE GENOMIC DNA]</scope>
    <source>
        <strain evidence="1 2">M018</strain>
        <plasmid evidence="1 2">pM018</plasmid>
    </source>
</reference>
<organism evidence="1 2">
    <name type="scientific">Mycobacterium intracellulare</name>
    <dbReference type="NCBI Taxonomy" id="1767"/>
    <lineage>
        <taxon>Bacteria</taxon>
        <taxon>Bacillati</taxon>
        <taxon>Actinomycetota</taxon>
        <taxon>Actinomycetes</taxon>
        <taxon>Mycobacteriales</taxon>
        <taxon>Mycobacteriaceae</taxon>
        <taxon>Mycobacterium</taxon>
        <taxon>Mycobacterium avium complex (MAC)</taxon>
    </lineage>
</organism>
<dbReference type="InterPro" id="IPR057899">
    <property type="entry name" value="Gp53"/>
</dbReference>
<dbReference type="Proteomes" id="UP000595205">
    <property type="component" value="Plasmid pM018"/>
</dbReference>
<name>A0A7R7RQB4_MYCIT</name>
<evidence type="ECO:0000313" key="2">
    <source>
        <dbReference type="Proteomes" id="UP000595205"/>
    </source>
</evidence>
<proteinExistence type="predicted"/>
<keyword evidence="1" id="KW-0614">Plasmid</keyword>